<accession>A0ABS2QPJ5</accession>
<evidence type="ECO:0000313" key="3">
    <source>
        <dbReference type="Proteomes" id="UP000823486"/>
    </source>
</evidence>
<comment type="caution">
    <text evidence="2">The sequence shown here is derived from an EMBL/GenBank/DDBJ whole genome shotgun (WGS) entry which is preliminary data.</text>
</comment>
<feature type="compositionally biased region" description="Basic and acidic residues" evidence="1">
    <location>
        <begin position="19"/>
        <end position="28"/>
    </location>
</feature>
<sequence>MLVLFDEQSSQSIQFSEKQTPDRHKTSGSERPLLPFDGEWLMTKGVRSQLDNKKSGERCFSRNSE</sequence>
<proteinExistence type="predicted"/>
<dbReference type="EMBL" id="JAFBFI010000031">
    <property type="protein sequence ID" value="MBM7694649.1"/>
    <property type="molecule type" value="Genomic_DNA"/>
</dbReference>
<evidence type="ECO:0000256" key="1">
    <source>
        <dbReference type="SAM" id="MobiDB-lite"/>
    </source>
</evidence>
<feature type="compositionally biased region" description="Basic and acidic residues" evidence="1">
    <location>
        <begin position="50"/>
        <end position="65"/>
    </location>
</feature>
<feature type="region of interest" description="Disordered" evidence="1">
    <location>
        <begin position="1"/>
        <end position="65"/>
    </location>
</feature>
<keyword evidence="3" id="KW-1185">Reference proteome</keyword>
<reference evidence="2 3" key="1">
    <citation type="submission" date="2021-01" db="EMBL/GenBank/DDBJ databases">
        <title>Genomic Encyclopedia of Type Strains, Phase IV (KMG-IV): sequencing the most valuable type-strain genomes for metagenomic binning, comparative biology and taxonomic classification.</title>
        <authorList>
            <person name="Goeker M."/>
        </authorList>
    </citation>
    <scope>NUCLEOTIDE SEQUENCE [LARGE SCALE GENOMIC DNA]</scope>
    <source>
        <strain evidence="2 3">DSM 105482</strain>
    </source>
</reference>
<gene>
    <name evidence="2" type="ORF">JOC77_004126</name>
</gene>
<feature type="compositionally biased region" description="Polar residues" evidence="1">
    <location>
        <begin position="7"/>
        <end position="18"/>
    </location>
</feature>
<organism evidence="2 3">
    <name type="scientific">Peribacillus deserti</name>
    <dbReference type="NCBI Taxonomy" id="673318"/>
    <lineage>
        <taxon>Bacteria</taxon>
        <taxon>Bacillati</taxon>
        <taxon>Bacillota</taxon>
        <taxon>Bacilli</taxon>
        <taxon>Bacillales</taxon>
        <taxon>Bacillaceae</taxon>
        <taxon>Peribacillus</taxon>
    </lineage>
</organism>
<evidence type="ECO:0000313" key="2">
    <source>
        <dbReference type="EMBL" id="MBM7694649.1"/>
    </source>
</evidence>
<dbReference type="Proteomes" id="UP000823486">
    <property type="component" value="Unassembled WGS sequence"/>
</dbReference>
<name>A0ABS2QPJ5_9BACI</name>
<protein>
    <submittedName>
        <fullName evidence="2">Uncharacterized protein</fullName>
    </submittedName>
</protein>
<dbReference type="RefSeq" id="WP_204547702.1">
    <property type="nucleotide sequence ID" value="NZ_JAFBFI010000031.1"/>
</dbReference>